<dbReference type="CDD" id="cd00082">
    <property type="entry name" value="HisKA"/>
    <property type="match status" value="1"/>
</dbReference>
<dbReference type="PROSITE" id="PS50109">
    <property type="entry name" value="HIS_KIN"/>
    <property type="match status" value="1"/>
</dbReference>
<dbReference type="AlphaFoldDB" id="A0A7W6REU3"/>
<keyword evidence="6" id="KW-0812">Transmembrane</keyword>
<dbReference type="RefSeq" id="WP_184045962.1">
    <property type="nucleotide sequence ID" value="NZ_JACIGK010000020.1"/>
</dbReference>
<evidence type="ECO:0000256" key="6">
    <source>
        <dbReference type="SAM" id="Phobius"/>
    </source>
</evidence>
<dbReference type="InterPro" id="IPR036097">
    <property type="entry name" value="HisK_dim/P_sf"/>
</dbReference>
<feature type="transmembrane region" description="Helical" evidence="6">
    <location>
        <begin position="177"/>
        <end position="201"/>
    </location>
</feature>
<keyword evidence="6" id="KW-0472">Membrane</keyword>
<name>A0A7W6REU3_9PROT</name>
<dbReference type="InterPro" id="IPR000700">
    <property type="entry name" value="PAS-assoc_C"/>
</dbReference>
<dbReference type="InterPro" id="IPR004358">
    <property type="entry name" value="Sig_transdc_His_kin-like_C"/>
</dbReference>
<feature type="domain" description="PAS" evidence="8">
    <location>
        <begin position="352"/>
        <end position="400"/>
    </location>
</feature>
<evidence type="ECO:0000259" key="7">
    <source>
        <dbReference type="PROSITE" id="PS50109"/>
    </source>
</evidence>
<protein>
    <recommendedName>
        <fullName evidence="2">histidine kinase</fullName>
        <ecNumber evidence="2">2.7.13.3</ecNumber>
    </recommendedName>
</protein>
<dbReference type="GO" id="GO:0009927">
    <property type="term" value="F:histidine phosphotransfer kinase activity"/>
    <property type="evidence" value="ECO:0007669"/>
    <property type="project" value="TreeGrafter"/>
</dbReference>
<dbReference type="Pfam" id="PF00512">
    <property type="entry name" value="HisKA"/>
    <property type="match status" value="1"/>
</dbReference>
<evidence type="ECO:0000256" key="4">
    <source>
        <dbReference type="ARBA" id="ARBA00022679"/>
    </source>
</evidence>
<accession>A0A7W6REU3</accession>
<evidence type="ECO:0000256" key="2">
    <source>
        <dbReference type="ARBA" id="ARBA00012438"/>
    </source>
</evidence>
<keyword evidence="5" id="KW-0418">Kinase</keyword>
<feature type="domain" description="PAC" evidence="9">
    <location>
        <begin position="424"/>
        <end position="478"/>
    </location>
</feature>
<dbReference type="InterPro" id="IPR003661">
    <property type="entry name" value="HisK_dim/P_dom"/>
</dbReference>
<dbReference type="PROSITE" id="PS50112">
    <property type="entry name" value="PAS"/>
    <property type="match status" value="1"/>
</dbReference>
<comment type="catalytic activity">
    <reaction evidence="1">
        <text>ATP + protein L-histidine = ADP + protein N-phospho-L-histidine.</text>
        <dbReference type="EC" id="2.7.13.3"/>
    </reaction>
</comment>
<keyword evidence="3" id="KW-0597">Phosphoprotein</keyword>
<dbReference type="InterPro" id="IPR003594">
    <property type="entry name" value="HATPase_dom"/>
</dbReference>
<evidence type="ECO:0000259" key="9">
    <source>
        <dbReference type="PROSITE" id="PS50113"/>
    </source>
</evidence>
<proteinExistence type="predicted"/>
<dbReference type="Pfam" id="PF02518">
    <property type="entry name" value="HATPase_c"/>
    <property type="match status" value="1"/>
</dbReference>
<dbReference type="PANTHER" id="PTHR43047">
    <property type="entry name" value="TWO-COMPONENT HISTIDINE PROTEIN KINASE"/>
    <property type="match status" value="1"/>
</dbReference>
<dbReference type="Proteomes" id="UP000554286">
    <property type="component" value="Unassembled WGS sequence"/>
</dbReference>
<dbReference type="GO" id="GO:0005886">
    <property type="term" value="C:plasma membrane"/>
    <property type="evidence" value="ECO:0007669"/>
    <property type="project" value="TreeGrafter"/>
</dbReference>
<feature type="transmembrane region" description="Helical" evidence="6">
    <location>
        <begin position="97"/>
        <end position="118"/>
    </location>
</feature>
<dbReference type="InterPro" id="IPR000014">
    <property type="entry name" value="PAS"/>
</dbReference>
<evidence type="ECO:0000259" key="8">
    <source>
        <dbReference type="PROSITE" id="PS50112"/>
    </source>
</evidence>
<dbReference type="PRINTS" id="PR00344">
    <property type="entry name" value="BCTRLSENSOR"/>
</dbReference>
<dbReference type="PANTHER" id="PTHR43047:SF72">
    <property type="entry name" value="OSMOSENSING HISTIDINE PROTEIN KINASE SLN1"/>
    <property type="match status" value="1"/>
</dbReference>
<dbReference type="SUPFAM" id="SSF55785">
    <property type="entry name" value="PYP-like sensor domain (PAS domain)"/>
    <property type="match status" value="1"/>
</dbReference>
<dbReference type="EC" id="2.7.13.3" evidence="2"/>
<dbReference type="InterPro" id="IPR035965">
    <property type="entry name" value="PAS-like_dom_sf"/>
</dbReference>
<keyword evidence="6" id="KW-1133">Transmembrane helix</keyword>
<dbReference type="NCBIfam" id="TIGR00229">
    <property type="entry name" value="sensory_box"/>
    <property type="match status" value="1"/>
</dbReference>
<dbReference type="PROSITE" id="PS50113">
    <property type="entry name" value="PAC"/>
    <property type="match status" value="1"/>
</dbReference>
<organism evidence="10 11">
    <name type="scientific">Roseospira visakhapatnamensis</name>
    <dbReference type="NCBI Taxonomy" id="390880"/>
    <lineage>
        <taxon>Bacteria</taxon>
        <taxon>Pseudomonadati</taxon>
        <taxon>Pseudomonadota</taxon>
        <taxon>Alphaproteobacteria</taxon>
        <taxon>Rhodospirillales</taxon>
        <taxon>Rhodospirillaceae</taxon>
        <taxon>Roseospira</taxon>
    </lineage>
</organism>
<evidence type="ECO:0000256" key="3">
    <source>
        <dbReference type="ARBA" id="ARBA00022553"/>
    </source>
</evidence>
<evidence type="ECO:0000256" key="1">
    <source>
        <dbReference type="ARBA" id="ARBA00000085"/>
    </source>
</evidence>
<reference evidence="10 11" key="1">
    <citation type="submission" date="2020-08" db="EMBL/GenBank/DDBJ databases">
        <title>Genome sequencing of Purple Non-Sulfur Bacteria from various extreme environments.</title>
        <authorList>
            <person name="Mayer M."/>
        </authorList>
    </citation>
    <scope>NUCLEOTIDE SEQUENCE [LARGE SCALE GENOMIC DNA]</scope>
    <source>
        <strain evidence="10 11">JA131</strain>
    </source>
</reference>
<dbReference type="SMART" id="SM00387">
    <property type="entry name" value="HATPase_c"/>
    <property type="match status" value="1"/>
</dbReference>
<keyword evidence="11" id="KW-1185">Reference proteome</keyword>
<keyword evidence="4" id="KW-0808">Transferase</keyword>
<dbReference type="SUPFAM" id="SSF55874">
    <property type="entry name" value="ATPase domain of HSP90 chaperone/DNA topoisomerase II/histidine kinase"/>
    <property type="match status" value="1"/>
</dbReference>
<dbReference type="SMART" id="SM00388">
    <property type="entry name" value="HisKA"/>
    <property type="match status" value="1"/>
</dbReference>
<evidence type="ECO:0000256" key="5">
    <source>
        <dbReference type="ARBA" id="ARBA00022777"/>
    </source>
</evidence>
<dbReference type="Pfam" id="PF12860">
    <property type="entry name" value="PAS_7"/>
    <property type="match status" value="1"/>
</dbReference>
<dbReference type="EMBL" id="JACIGK010000020">
    <property type="protein sequence ID" value="MBB4266997.1"/>
    <property type="molecule type" value="Genomic_DNA"/>
</dbReference>
<dbReference type="Gene3D" id="3.30.565.10">
    <property type="entry name" value="Histidine kinase-like ATPase, C-terminal domain"/>
    <property type="match status" value="1"/>
</dbReference>
<dbReference type="CDD" id="cd00130">
    <property type="entry name" value="PAS"/>
    <property type="match status" value="1"/>
</dbReference>
<gene>
    <name evidence="10" type="ORF">GGD89_002635</name>
</gene>
<dbReference type="Gene3D" id="3.30.450.20">
    <property type="entry name" value="PAS domain"/>
    <property type="match status" value="2"/>
</dbReference>
<dbReference type="InterPro" id="IPR036890">
    <property type="entry name" value="HATPase_C_sf"/>
</dbReference>
<dbReference type="InterPro" id="IPR005467">
    <property type="entry name" value="His_kinase_dom"/>
</dbReference>
<dbReference type="Gene3D" id="1.10.287.130">
    <property type="match status" value="1"/>
</dbReference>
<feature type="transmembrane region" description="Helical" evidence="6">
    <location>
        <begin position="64"/>
        <end position="85"/>
    </location>
</feature>
<feature type="transmembrane region" description="Helical" evidence="6">
    <location>
        <begin position="6"/>
        <end position="26"/>
    </location>
</feature>
<sequence length="740" mass="80351">MELAVGMAQGGAAFGFGILTLVAVYARTLPAAPPALTSWTLGFLAFSISYVVLIVPVVPPAARLILSDLAQASAGALLVIGTASLRRWRLTRARTAGLWAVAMAWPLVASALASPLGVVPDQPLHGIAGLAFLVTAWGLARARLDGDDGSRWLAAAALAVCGVHQGLVPALHTRPDLIPWSYGTAQVTAIGLALMLALMVVNRQRVEGDAHRTRANRREAQLRDAIEAVSEAFLLCDADDRVVMCNARSRALYAGIADLMVPGTPYETLLRAAVARGVIAEPETANPDDEREAWIQARIARHRDPPPYAVTQRLTGGVVVEIHETRAEEGGRVLIANDITDRVRWEEDLRDSRRRFRDLAEIASDWFWETGPDHRFTFVSNRVERTLGVTPAHFMGRTLIDVSGMETPPRSWRELAGLMDRREQFRDVVVEQTLPKGETRHVRMSGLPIIDMAGTFDGYRGAATDITEQKLTEHILRETRDAAERASRAKAAFLANVSHELRTPLNAIIGFSEIMEAELLGPLENQSYKGYVVDILHSARHLLSVINDILDMSKSEAGRLDLSESEFSLTDLVQDALRMVGPLAGPRGLILASELPLHPPRLFGDERRLRQVMLNLLSNAIKFSDCGSRVAVRAGLNATRDVMVEVSDQGIGMTEAEMREALETFGQVDNRLARRSEGTGLGLPLSRVLMELHGGSLTMTSVKGSGTTVILTMPASRVIADRDTLAGQAPAPDDGTLAGE</sequence>
<dbReference type="SMART" id="SM00091">
    <property type="entry name" value="PAS"/>
    <property type="match status" value="2"/>
</dbReference>
<dbReference type="InterPro" id="IPR013656">
    <property type="entry name" value="PAS_4"/>
</dbReference>
<dbReference type="GO" id="GO:0000155">
    <property type="term" value="F:phosphorelay sensor kinase activity"/>
    <property type="evidence" value="ECO:0007669"/>
    <property type="project" value="InterPro"/>
</dbReference>
<evidence type="ECO:0000313" key="10">
    <source>
        <dbReference type="EMBL" id="MBB4266997.1"/>
    </source>
</evidence>
<dbReference type="Pfam" id="PF08448">
    <property type="entry name" value="PAS_4"/>
    <property type="match status" value="1"/>
</dbReference>
<dbReference type="SUPFAM" id="SSF47384">
    <property type="entry name" value="Homodimeric domain of signal transducing histidine kinase"/>
    <property type="match status" value="1"/>
</dbReference>
<comment type="caution">
    <text evidence="10">The sequence shown here is derived from an EMBL/GenBank/DDBJ whole genome shotgun (WGS) entry which is preliminary data.</text>
</comment>
<evidence type="ECO:0000313" key="11">
    <source>
        <dbReference type="Proteomes" id="UP000554286"/>
    </source>
</evidence>
<feature type="domain" description="Histidine kinase" evidence="7">
    <location>
        <begin position="496"/>
        <end position="717"/>
    </location>
</feature>
<feature type="transmembrane region" description="Helical" evidence="6">
    <location>
        <begin position="38"/>
        <end position="58"/>
    </location>
</feature>
<feature type="transmembrane region" description="Helical" evidence="6">
    <location>
        <begin position="152"/>
        <end position="171"/>
    </location>
</feature>